<evidence type="ECO:0000256" key="2">
    <source>
        <dbReference type="ARBA" id="ARBA00022516"/>
    </source>
</evidence>
<keyword evidence="4" id="KW-0521">NADP</keyword>
<protein>
    <recommendedName>
        <fullName evidence="4">Fatty acyl-CoA reductase</fullName>
        <ecNumber evidence="4">1.2.1.84</ecNumber>
    </recommendedName>
</protein>
<dbReference type="GO" id="GO:0080019">
    <property type="term" value="F:alcohol-forming very long-chain fatty acyl-CoA reductase activity"/>
    <property type="evidence" value="ECO:0007669"/>
    <property type="project" value="InterPro"/>
</dbReference>
<evidence type="ECO:0000256" key="1">
    <source>
        <dbReference type="ARBA" id="ARBA00005928"/>
    </source>
</evidence>
<name>A0AAN9T7W5_9HEMI</name>
<dbReference type="PANTHER" id="PTHR11011:SF60">
    <property type="entry name" value="FATTY ACYL-COA REDUCTASE-RELATED"/>
    <property type="match status" value="1"/>
</dbReference>
<keyword evidence="3 4" id="KW-0443">Lipid metabolism</keyword>
<dbReference type="CDD" id="cd09071">
    <property type="entry name" value="FAR_C"/>
    <property type="match status" value="1"/>
</dbReference>
<proteinExistence type="inferred from homology"/>
<dbReference type="Proteomes" id="UP001367676">
    <property type="component" value="Unassembled WGS sequence"/>
</dbReference>
<dbReference type="InterPro" id="IPR033640">
    <property type="entry name" value="FAR_C"/>
</dbReference>
<comment type="similarity">
    <text evidence="1 4">Belongs to the fatty acyl-CoA reductase family.</text>
</comment>
<feature type="domain" description="Thioester reductase (TE)" evidence="6">
    <location>
        <begin position="7"/>
        <end position="219"/>
    </location>
</feature>
<evidence type="ECO:0000313" key="7">
    <source>
        <dbReference type="EMBL" id="KAK7576523.1"/>
    </source>
</evidence>
<comment type="catalytic activity">
    <reaction evidence="4">
        <text>a long-chain fatty acyl-CoA + 2 NADPH + 2 H(+) = a long-chain primary fatty alcohol + 2 NADP(+) + CoA</text>
        <dbReference type="Rhea" id="RHEA:52716"/>
        <dbReference type="ChEBI" id="CHEBI:15378"/>
        <dbReference type="ChEBI" id="CHEBI:57287"/>
        <dbReference type="ChEBI" id="CHEBI:57783"/>
        <dbReference type="ChEBI" id="CHEBI:58349"/>
        <dbReference type="ChEBI" id="CHEBI:77396"/>
        <dbReference type="ChEBI" id="CHEBI:83139"/>
        <dbReference type="EC" id="1.2.1.84"/>
    </reaction>
</comment>
<sequence length="416" mass="47660">MKTEYPDYLSKLTSITGDCEKPNLGISENDRNTLISQVEVIFHVAATVRFDAHLRDAVNINVRATSDLLDLAHSMKQLQAFVHVSTAYSNCAERTSVSEKFYTPPITPENLLKATDMLPDDIVERITPQLIQPWPNTYAFTKAIAEDVVRTKGKDIPTTVVRPAIVIATANEPIPGWINNFYGPTGIVAGAGLGLLRSVHADRECIADLVPGDKVVNAIIVSAWDVAKNWTQKSETIIKRTESESKLNQDNREIQIFNYVSSNAKPLKWKDFMRYNEEAGKDVPSLLAIWVYSLTINKYKFVHQIYCIFLHLLPALIIDTYARIVGKEPRLWNAYEKIHKFSAVISYFSTKQWKFDDTNTVKLCDKLSKKDGELFDFDLRKLDWKEYFYHHIRGLRVYLIHDKMDTLKEARKKKQK</sequence>
<dbReference type="PANTHER" id="PTHR11011">
    <property type="entry name" value="MALE STERILITY PROTEIN 2-RELATED"/>
    <property type="match status" value="1"/>
</dbReference>
<comment type="function">
    <text evidence="4">Catalyzes the reduction of fatty acyl-CoA to fatty alcohols.</text>
</comment>
<dbReference type="InterPro" id="IPR026055">
    <property type="entry name" value="FAR"/>
</dbReference>
<evidence type="ECO:0000313" key="8">
    <source>
        <dbReference type="Proteomes" id="UP001367676"/>
    </source>
</evidence>
<evidence type="ECO:0000259" key="6">
    <source>
        <dbReference type="Pfam" id="PF07993"/>
    </source>
</evidence>
<comment type="caution">
    <text evidence="7">The sequence shown here is derived from an EMBL/GenBank/DDBJ whole genome shotgun (WGS) entry which is preliminary data.</text>
</comment>
<keyword evidence="4" id="KW-0560">Oxidoreductase</keyword>
<dbReference type="Pfam" id="PF03015">
    <property type="entry name" value="Sterile"/>
    <property type="match status" value="1"/>
</dbReference>
<dbReference type="InterPro" id="IPR013120">
    <property type="entry name" value="FAR_NAD-bd"/>
</dbReference>
<dbReference type="GO" id="GO:0102965">
    <property type="term" value="F:alcohol-forming long-chain fatty acyl-CoA reductase activity"/>
    <property type="evidence" value="ECO:0007669"/>
    <property type="project" value="UniProtKB-EC"/>
</dbReference>
<dbReference type="CDD" id="cd05236">
    <property type="entry name" value="FAR-N_SDR_e"/>
    <property type="match status" value="1"/>
</dbReference>
<dbReference type="AlphaFoldDB" id="A0AAN9T7W5"/>
<accession>A0AAN9T7W5</accession>
<feature type="domain" description="Fatty acyl-CoA reductase C-terminal" evidence="5">
    <location>
        <begin position="310"/>
        <end position="401"/>
    </location>
</feature>
<dbReference type="Pfam" id="PF07993">
    <property type="entry name" value="NAD_binding_4"/>
    <property type="match status" value="1"/>
</dbReference>
<dbReference type="EMBL" id="JBBCAQ010000036">
    <property type="protein sequence ID" value="KAK7576523.1"/>
    <property type="molecule type" value="Genomic_DNA"/>
</dbReference>
<gene>
    <name evidence="7" type="ORF">V9T40_012809</name>
</gene>
<dbReference type="InterPro" id="IPR036291">
    <property type="entry name" value="NAD(P)-bd_dom_sf"/>
</dbReference>
<reference evidence="7 8" key="1">
    <citation type="submission" date="2024-03" db="EMBL/GenBank/DDBJ databases">
        <title>Adaptation during the transition from Ophiocordyceps entomopathogen to insect associate is accompanied by gene loss and intensified selection.</title>
        <authorList>
            <person name="Ward C.M."/>
            <person name="Onetto C.A."/>
            <person name="Borneman A.R."/>
        </authorList>
    </citation>
    <scope>NUCLEOTIDE SEQUENCE [LARGE SCALE GENOMIC DNA]</scope>
    <source>
        <strain evidence="7">AWRI1</strain>
        <tissue evidence="7">Single Adult Female</tissue>
    </source>
</reference>
<keyword evidence="2 4" id="KW-0444">Lipid biosynthesis</keyword>
<dbReference type="GO" id="GO:0035336">
    <property type="term" value="P:long-chain fatty-acyl-CoA metabolic process"/>
    <property type="evidence" value="ECO:0007669"/>
    <property type="project" value="TreeGrafter"/>
</dbReference>
<organism evidence="7 8">
    <name type="scientific">Parthenolecanium corni</name>
    <dbReference type="NCBI Taxonomy" id="536013"/>
    <lineage>
        <taxon>Eukaryota</taxon>
        <taxon>Metazoa</taxon>
        <taxon>Ecdysozoa</taxon>
        <taxon>Arthropoda</taxon>
        <taxon>Hexapoda</taxon>
        <taxon>Insecta</taxon>
        <taxon>Pterygota</taxon>
        <taxon>Neoptera</taxon>
        <taxon>Paraneoptera</taxon>
        <taxon>Hemiptera</taxon>
        <taxon>Sternorrhyncha</taxon>
        <taxon>Coccoidea</taxon>
        <taxon>Coccidae</taxon>
        <taxon>Parthenolecanium</taxon>
    </lineage>
</organism>
<evidence type="ECO:0000256" key="3">
    <source>
        <dbReference type="ARBA" id="ARBA00023098"/>
    </source>
</evidence>
<dbReference type="SUPFAM" id="SSF51735">
    <property type="entry name" value="NAD(P)-binding Rossmann-fold domains"/>
    <property type="match status" value="1"/>
</dbReference>
<dbReference type="GO" id="GO:0005777">
    <property type="term" value="C:peroxisome"/>
    <property type="evidence" value="ECO:0007669"/>
    <property type="project" value="TreeGrafter"/>
</dbReference>
<dbReference type="EC" id="1.2.1.84" evidence="4"/>
<dbReference type="Gene3D" id="3.40.50.720">
    <property type="entry name" value="NAD(P)-binding Rossmann-like Domain"/>
    <property type="match status" value="1"/>
</dbReference>
<evidence type="ECO:0000256" key="4">
    <source>
        <dbReference type="RuleBase" id="RU363097"/>
    </source>
</evidence>
<keyword evidence="8" id="KW-1185">Reference proteome</keyword>
<evidence type="ECO:0000259" key="5">
    <source>
        <dbReference type="Pfam" id="PF03015"/>
    </source>
</evidence>